<dbReference type="OrthoDB" id="301415at2759"/>
<feature type="transmembrane region" description="Helical" evidence="1">
    <location>
        <begin position="272"/>
        <end position="290"/>
    </location>
</feature>
<accession>A0A9P7FFC2</accession>
<feature type="domain" description="Calcium channel YVC1-like C-terminal transmembrane" evidence="3">
    <location>
        <begin position="269"/>
        <end position="548"/>
    </location>
</feature>
<dbReference type="AlphaFoldDB" id="A0A9P7FFC2"/>
<dbReference type="InterPro" id="IPR052971">
    <property type="entry name" value="TRP_calcium_channel"/>
</dbReference>
<evidence type="ECO:0000313" key="4">
    <source>
        <dbReference type="EMBL" id="KAG2115968.1"/>
    </source>
</evidence>
<keyword evidence="5" id="KW-1185">Reference proteome</keyword>
<feature type="transmembrane region" description="Helical" evidence="1">
    <location>
        <begin position="380"/>
        <end position="400"/>
    </location>
</feature>
<feature type="domain" description="YVC1 N-terminal linker helical" evidence="2">
    <location>
        <begin position="45"/>
        <end position="223"/>
    </location>
</feature>
<gene>
    <name evidence="4" type="ORF">F5147DRAFT_386174</name>
</gene>
<name>A0A9P7FFC2_9AGAM</name>
<keyword evidence="1" id="KW-1133">Transmembrane helix</keyword>
<dbReference type="PANTHER" id="PTHR35859">
    <property type="entry name" value="NONSELECTIVE CATION CHANNEL PROTEIN"/>
    <property type="match status" value="1"/>
</dbReference>
<protein>
    <recommendedName>
        <fullName evidence="6">Calcium activated cation channel</fullName>
    </recommendedName>
</protein>
<dbReference type="Pfam" id="PF23190">
    <property type="entry name" value="LHD_TRPY1"/>
    <property type="match status" value="1"/>
</dbReference>
<feature type="transmembrane region" description="Helical" evidence="1">
    <location>
        <begin position="492"/>
        <end position="514"/>
    </location>
</feature>
<dbReference type="RefSeq" id="XP_041297347.1">
    <property type="nucleotide sequence ID" value="XM_041429533.1"/>
</dbReference>
<feature type="transmembrane region" description="Helical" evidence="1">
    <location>
        <begin position="526"/>
        <end position="546"/>
    </location>
</feature>
<keyword evidence="1" id="KW-0472">Membrane</keyword>
<reference evidence="4" key="1">
    <citation type="journal article" date="2020" name="New Phytol.">
        <title>Comparative genomics reveals dynamic genome evolution in host specialist ectomycorrhizal fungi.</title>
        <authorList>
            <person name="Lofgren L.A."/>
            <person name="Nguyen N.H."/>
            <person name="Vilgalys R."/>
            <person name="Ruytinx J."/>
            <person name="Liao H.L."/>
            <person name="Branco S."/>
            <person name="Kuo A."/>
            <person name="LaButti K."/>
            <person name="Lipzen A."/>
            <person name="Andreopoulos W."/>
            <person name="Pangilinan J."/>
            <person name="Riley R."/>
            <person name="Hundley H."/>
            <person name="Na H."/>
            <person name="Barry K."/>
            <person name="Grigoriev I.V."/>
            <person name="Stajich J.E."/>
            <person name="Kennedy P.G."/>
        </authorList>
    </citation>
    <scope>NUCLEOTIDE SEQUENCE</scope>
    <source>
        <strain evidence="4">FC423</strain>
    </source>
</reference>
<keyword evidence="1" id="KW-0812">Transmembrane</keyword>
<dbReference type="Pfam" id="PF23317">
    <property type="entry name" value="YVC1_C"/>
    <property type="match status" value="1"/>
</dbReference>
<proteinExistence type="predicted"/>
<evidence type="ECO:0008006" key="6">
    <source>
        <dbReference type="Google" id="ProtNLM"/>
    </source>
</evidence>
<evidence type="ECO:0000256" key="1">
    <source>
        <dbReference type="SAM" id="Phobius"/>
    </source>
</evidence>
<dbReference type="PANTHER" id="PTHR35859:SF4">
    <property type="entry name" value="MEMBRANE CHANNEL PROTEIN, PUTATIVE (AFU_ORTHOLOGUE AFUA_6G11300)-RELATED"/>
    <property type="match status" value="1"/>
</dbReference>
<feature type="transmembrane region" description="Helical" evidence="1">
    <location>
        <begin position="440"/>
        <end position="459"/>
    </location>
</feature>
<dbReference type="EMBL" id="JABBWM010000007">
    <property type="protein sequence ID" value="KAG2115968.1"/>
    <property type="molecule type" value="Genomic_DNA"/>
</dbReference>
<organism evidence="4 5">
    <name type="scientific">Suillus discolor</name>
    <dbReference type="NCBI Taxonomy" id="1912936"/>
    <lineage>
        <taxon>Eukaryota</taxon>
        <taxon>Fungi</taxon>
        <taxon>Dikarya</taxon>
        <taxon>Basidiomycota</taxon>
        <taxon>Agaricomycotina</taxon>
        <taxon>Agaricomycetes</taxon>
        <taxon>Agaricomycetidae</taxon>
        <taxon>Boletales</taxon>
        <taxon>Suillineae</taxon>
        <taxon>Suillaceae</taxon>
        <taxon>Suillus</taxon>
    </lineage>
</organism>
<sequence>MFNVQVVRPRKPATSETMYQSDETDNEQASLVSSQSIKPSPDTLTKLVKRLRALVTKLLPVEVDYKSINDPTSRVITPNVISAFVDAAGDLGEALPYCLLRAHADFMREAYLNPADFGENRGRAVACEVLARRIVHQNPSEKIKSLMSTRYRHREPDGDISEASSALEIAIDTHCTIFLSSTEAQNVVRALWDGELVQTLTDQDDIQYVSYHESRQAGFWGHMNPSRISVPRYQNFLRIVIWFLFLAVYSQAVREPLDLLDPNHTVLDVWEIVLYTMGLAFSLEDILRFYKLFKYATYRAFGFWNVVAFITDSLLLAACLLRIAGLCTTGDHSSTLRLRSFQVLSFVAPFIWIKLITIFDGHQYVGTMQICVSRMLQESGIFFALLSVLGIGFLQGLYALDVADGSSEGPSLLVNVLVQGLLQSPNYDKFSGSPVGLTLYYLWNVTTAIILLNVLISLFSSAYAEVVEDAEAEYMAFFAGKTVAMIRAPDSYIYPAPFNLVEVFFVAPFEIFGLRPQRYAKLNREIMGIIFFVPLTFIALFETSIVKKSWMTSWLGQDDEVDTENPDLLDPVVEGLDADKGLEISKIPFDELVKRFPNTEQSMEATIVKEIKEIQARLEVLTTKVERLHTSHLP</sequence>
<evidence type="ECO:0000259" key="2">
    <source>
        <dbReference type="Pfam" id="PF23190"/>
    </source>
</evidence>
<dbReference type="Proteomes" id="UP000823399">
    <property type="component" value="Unassembled WGS sequence"/>
</dbReference>
<dbReference type="InterPro" id="IPR056337">
    <property type="entry name" value="LHD_YVC1"/>
</dbReference>
<dbReference type="GeneID" id="64691792"/>
<dbReference type="InterPro" id="IPR056336">
    <property type="entry name" value="YVC1_C"/>
</dbReference>
<feature type="transmembrane region" description="Helical" evidence="1">
    <location>
        <begin position="343"/>
        <end position="359"/>
    </location>
</feature>
<feature type="transmembrane region" description="Helical" evidence="1">
    <location>
        <begin position="302"/>
        <end position="323"/>
    </location>
</feature>
<comment type="caution">
    <text evidence="4">The sequence shown here is derived from an EMBL/GenBank/DDBJ whole genome shotgun (WGS) entry which is preliminary data.</text>
</comment>
<feature type="transmembrane region" description="Helical" evidence="1">
    <location>
        <begin position="235"/>
        <end position="252"/>
    </location>
</feature>
<evidence type="ECO:0000313" key="5">
    <source>
        <dbReference type="Proteomes" id="UP000823399"/>
    </source>
</evidence>
<evidence type="ECO:0000259" key="3">
    <source>
        <dbReference type="Pfam" id="PF23317"/>
    </source>
</evidence>